<keyword evidence="1" id="KW-0812">Transmembrane</keyword>
<evidence type="ECO:0000256" key="1">
    <source>
        <dbReference type="SAM" id="Phobius"/>
    </source>
</evidence>
<reference evidence="2 3" key="1">
    <citation type="submission" date="2024-05" db="EMBL/GenBank/DDBJ databases">
        <title>Genome sequencing and assembly of Indian major carp, Cirrhinus mrigala (Hamilton, 1822).</title>
        <authorList>
            <person name="Mohindra V."/>
            <person name="Chowdhury L.M."/>
            <person name="Lal K."/>
            <person name="Jena J.K."/>
        </authorList>
    </citation>
    <scope>NUCLEOTIDE SEQUENCE [LARGE SCALE GENOMIC DNA]</scope>
    <source>
        <strain evidence="2">CM1030</strain>
        <tissue evidence="2">Blood</tissue>
    </source>
</reference>
<proteinExistence type="predicted"/>
<comment type="caution">
    <text evidence="2">The sequence shown here is derived from an EMBL/GenBank/DDBJ whole genome shotgun (WGS) entry which is preliminary data.</text>
</comment>
<accession>A0ABD0PDM5</accession>
<dbReference type="Proteomes" id="UP001529510">
    <property type="component" value="Unassembled WGS sequence"/>
</dbReference>
<evidence type="ECO:0000313" key="2">
    <source>
        <dbReference type="EMBL" id="KAL0171731.1"/>
    </source>
</evidence>
<feature type="non-terminal residue" evidence="2">
    <location>
        <position position="1"/>
    </location>
</feature>
<feature type="non-terminal residue" evidence="2">
    <location>
        <position position="59"/>
    </location>
</feature>
<keyword evidence="1" id="KW-1133">Transmembrane helix</keyword>
<dbReference type="EMBL" id="JAMKFB020000016">
    <property type="protein sequence ID" value="KAL0171731.1"/>
    <property type="molecule type" value="Genomic_DNA"/>
</dbReference>
<feature type="transmembrane region" description="Helical" evidence="1">
    <location>
        <begin position="15"/>
        <end position="36"/>
    </location>
</feature>
<keyword evidence="1" id="KW-0472">Membrane</keyword>
<gene>
    <name evidence="2" type="ORF">M9458_032042</name>
</gene>
<name>A0ABD0PDM5_CIRMR</name>
<dbReference type="AlphaFoldDB" id="A0ABD0PDM5"/>
<organism evidence="2 3">
    <name type="scientific">Cirrhinus mrigala</name>
    <name type="common">Mrigala</name>
    <dbReference type="NCBI Taxonomy" id="683832"/>
    <lineage>
        <taxon>Eukaryota</taxon>
        <taxon>Metazoa</taxon>
        <taxon>Chordata</taxon>
        <taxon>Craniata</taxon>
        <taxon>Vertebrata</taxon>
        <taxon>Euteleostomi</taxon>
        <taxon>Actinopterygii</taxon>
        <taxon>Neopterygii</taxon>
        <taxon>Teleostei</taxon>
        <taxon>Ostariophysi</taxon>
        <taxon>Cypriniformes</taxon>
        <taxon>Cyprinidae</taxon>
        <taxon>Labeoninae</taxon>
        <taxon>Labeonini</taxon>
        <taxon>Cirrhinus</taxon>
    </lineage>
</organism>
<evidence type="ECO:0000313" key="3">
    <source>
        <dbReference type="Proteomes" id="UP001529510"/>
    </source>
</evidence>
<protein>
    <submittedName>
        <fullName evidence="2">Uncharacterized protein</fullName>
    </submittedName>
</protein>
<keyword evidence="3" id="KW-1185">Reference proteome</keyword>
<sequence>ANVDQKHLAEARAGILSILHTIMSSVTLLWGVLYLADSSDRPAAASACSTSNINLGSTK</sequence>